<feature type="domain" description="Tyrosine specific protein phosphatases" evidence="8">
    <location>
        <begin position="230"/>
        <end position="283"/>
    </location>
</feature>
<keyword evidence="10" id="KW-1185">Reference proteome</keyword>
<dbReference type="PROSITE" id="PS50056">
    <property type="entry name" value="TYR_PHOSPHATASE_2"/>
    <property type="match status" value="1"/>
</dbReference>
<feature type="transmembrane region" description="Helical" evidence="6">
    <location>
        <begin position="32"/>
        <end position="50"/>
    </location>
</feature>
<feature type="domain" description="Tyrosine-protein phosphatase" evidence="7">
    <location>
        <begin position="152"/>
        <end position="305"/>
    </location>
</feature>
<proteinExistence type="inferred from homology"/>
<dbReference type="Pfam" id="PF00782">
    <property type="entry name" value="DSPc"/>
    <property type="match status" value="1"/>
</dbReference>
<feature type="region of interest" description="Disordered" evidence="5">
    <location>
        <begin position="78"/>
        <end position="145"/>
    </location>
</feature>
<keyword evidence="3" id="KW-0378">Hydrolase</keyword>
<keyword evidence="6" id="KW-0812">Transmembrane</keyword>
<feature type="transmembrane region" description="Helical" evidence="6">
    <location>
        <begin position="6"/>
        <end position="25"/>
    </location>
</feature>
<dbReference type="AlphaFoldDB" id="A0AA38UDU4"/>
<dbReference type="PANTHER" id="PTHR10159:SF519">
    <property type="entry name" value="DUAL SPECIFICITY PROTEIN PHOSPHATASE MPK3"/>
    <property type="match status" value="1"/>
</dbReference>
<dbReference type="InterPro" id="IPR020422">
    <property type="entry name" value="TYR_PHOSPHATASE_DUAL_dom"/>
</dbReference>
<dbReference type="InterPro" id="IPR000340">
    <property type="entry name" value="Dual-sp_phosphatase_cat-dom"/>
</dbReference>
<evidence type="ECO:0000256" key="1">
    <source>
        <dbReference type="ARBA" id="ARBA00008601"/>
    </source>
</evidence>
<dbReference type="SMART" id="SM00195">
    <property type="entry name" value="DSPc"/>
    <property type="match status" value="1"/>
</dbReference>
<gene>
    <name evidence="9" type="ORF">F5878DRAFT_356115</name>
</gene>
<sequence>MSCAKVAIMVSSPLLIPFSVLSLLLQRIQTCILSSFVLLPILLQLLWSYTKTTYQFSRLLQPSGFSPHNSFHTMPYHDRSWSQTTKSSTNPNSNKALSSASTRLAPLSMVSHPSSTSPYPSPSPYNISSSPSQNPHRVGKSYHPPLPISRHTASEIIPRLYISDLSFAESPALLRKHHITHILSVLPENLSLPSDSELRSLLGYTPIRMQIRDVEDFPFAELAAHLPTTTGFIQNAFRTSPDSRVLVHCVEGISRSVSVVAAFLMAQYGWTPKEAVGYVKEKRTIANPNFGFVKQLYEYGREGLGRRSLVEGT</sequence>
<evidence type="ECO:0000259" key="8">
    <source>
        <dbReference type="PROSITE" id="PS50056"/>
    </source>
</evidence>
<dbReference type="Proteomes" id="UP001163846">
    <property type="component" value="Unassembled WGS sequence"/>
</dbReference>
<dbReference type="PROSITE" id="PS50054">
    <property type="entry name" value="TYR_PHOSPHATASE_DUAL"/>
    <property type="match status" value="1"/>
</dbReference>
<dbReference type="GO" id="GO:0005737">
    <property type="term" value="C:cytoplasm"/>
    <property type="evidence" value="ECO:0007669"/>
    <property type="project" value="TreeGrafter"/>
</dbReference>
<organism evidence="9 10">
    <name type="scientific">Lentinula raphanica</name>
    <dbReference type="NCBI Taxonomy" id="153919"/>
    <lineage>
        <taxon>Eukaryota</taxon>
        <taxon>Fungi</taxon>
        <taxon>Dikarya</taxon>
        <taxon>Basidiomycota</taxon>
        <taxon>Agaricomycotina</taxon>
        <taxon>Agaricomycetes</taxon>
        <taxon>Agaricomycetidae</taxon>
        <taxon>Agaricales</taxon>
        <taxon>Marasmiineae</taxon>
        <taxon>Omphalotaceae</taxon>
        <taxon>Lentinula</taxon>
    </lineage>
</organism>
<keyword evidence="6" id="KW-1133">Transmembrane helix</keyword>
<accession>A0AA38UDU4</accession>
<dbReference type="GO" id="GO:0043409">
    <property type="term" value="P:negative regulation of MAPK cascade"/>
    <property type="evidence" value="ECO:0007669"/>
    <property type="project" value="TreeGrafter"/>
</dbReference>
<feature type="compositionally biased region" description="Polar residues" evidence="5">
    <location>
        <begin position="81"/>
        <end position="102"/>
    </location>
</feature>
<dbReference type="GO" id="GO:0004725">
    <property type="term" value="F:protein tyrosine phosphatase activity"/>
    <property type="evidence" value="ECO:0007669"/>
    <property type="project" value="UniProtKB-EC"/>
</dbReference>
<feature type="compositionally biased region" description="Low complexity" evidence="5">
    <location>
        <begin position="111"/>
        <end position="135"/>
    </location>
</feature>
<evidence type="ECO:0000313" key="9">
    <source>
        <dbReference type="EMBL" id="KAJ3834452.1"/>
    </source>
</evidence>
<evidence type="ECO:0000256" key="5">
    <source>
        <dbReference type="SAM" id="MobiDB-lite"/>
    </source>
</evidence>
<reference evidence="9" key="1">
    <citation type="submission" date="2022-08" db="EMBL/GenBank/DDBJ databases">
        <authorList>
            <consortium name="DOE Joint Genome Institute"/>
            <person name="Min B."/>
            <person name="Riley R."/>
            <person name="Sierra-Patev S."/>
            <person name="Naranjo-Ortiz M."/>
            <person name="Looney B."/>
            <person name="Konkel Z."/>
            <person name="Slot J.C."/>
            <person name="Sakamoto Y."/>
            <person name="Steenwyk J.L."/>
            <person name="Rokas A."/>
            <person name="Carro J."/>
            <person name="Camarero S."/>
            <person name="Ferreira P."/>
            <person name="Molpeceres G."/>
            <person name="Ruiz-Duenas F.J."/>
            <person name="Serrano A."/>
            <person name="Henrissat B."/>
            <person name="Drula E."/>
            <person name="Hughes K.W."/>
            <person name="Mata J.L."/>
            <person name="Ishikawa N.K."/>
            <person name="Vargas-Isla R."/>
            <person name="Ushijima S."/>
            <person name="Smith C.A."/>
            <person name="Ahrendt S."/>
            <person name="Andreopoulos W."/>
            <person name="He G."/>
            <person name="Labutti K."/>
            <person name="Lipzen A."/>
            <person name="Ng V."/>
            <person name="Sandor L."/>
            <person name="Barry K."/>
            <person name="Martinez A.T."/>
            <person name="Xiao Y."/>
            <person name="Gibbons J.G."/>
            <person name="Terashima K."/>
            <person name="Hibbett D.S."/>
            <person name="Grigoriev I.V."/>
        </authorList>
    </citation>
    <scope>NUCLEOTIDE SEQUENCE</scope>
    <source>
        <strain evidence="9">TFB9207</strain>
    </source>
</reference>
<keyword evidence="6" id="KW-0472">Membrane</keyword>
<dbReference type="EMBL" id="MU806531">
    <property type="protein sequence ID" value="KAJ3834452.1"/>
    <property type="molecule type" value="Genomic_DNA"/>
</dbReference>
<comment type="caution">
    <text evidence="9">The sequence shown here is derived from an EMBL/GenBank/DDBJ whole genome shotgun (WGS) entry which is preliminary data.</text>
</comment>
<evidence type="ECO:0000256" key="6">
    <source>
        <dbReference type="SAM" id="Phobius"/>
    </source>
</evidence>
<dbReference type="PANTHER" id="PTHR10159">
    <property type="entry name" value="DUAL SPECIFICITY PROTEIN PHOSPHATASE"/>
    <property type="match status" value="1"/>
</dbReference>
<keyword evidence="4" id="KW-0904">Protein phosphatase</keyword>
<comment type="similarity">
    <text evidence="1">Belongs to the protein-tyrosine phosphatase family. Non-receptor class dual specificity subfamily.</text>
</comment>
<evidence type="ECO:0000256" key="4">
    <source>
        <dbReference type="ARBA" id="ARBA00022912"/>
    </source>
</evidence>
<name>A0AA38UDU4_9AGAR</name>
<dbReference type="EC" id="3.1.3.48" evidence="2"/>
<protein>
    <recommendedName>
        <fullName evidence="2">protein-tyrosine-phosphatase</fullName>
        <ecNumber evidence="2">3.1.3.48</ecNumber>
    </recommendedName>
</protein>
<evidence type="ECO:0000256" key="2">
    <source>
        <dbReference type="ARBA" id="ARBA00013064"/>
    </source>
</evidence>
<evidence type="ECO:0000256" key="3">
    <source>
        <dbReference type="ARBA" id="ARBA00022801"/>
    </source>
</evidence>
<dbReference type="SUPFAM" id="SSF52799">
    <property type="entry name" value="(Phosphotyrosine protein) phosphatases II"/>
    <property type="match status" value="1"/>
</dbReference>
<dbReference type="InterPro" id="IPR029021">
    <property type="entry name" value="Prot-tyrosine_phosphatase-like"/>
</dbReference>
<dbReference type="InterPro" id="IPR000387">
    <property type="entry name" value="Tyr_Pase_dom"/>
</dbReference>
<dbReference type="Gene3D" id="3.90.190.10">
    <property type="entry name" value="Protein tyrosine phosphatase superfamily"/>
    <property type="match status" value="1"/>
</dbReference>
<dbReference type="CDD" id="cd14498">
    <property type="entry name" value="DSP"/>
    <property type="match status" value="1"/>
</dbReference>
<evidence type="ECO:0000259" key="7">
    <source>
        <dbReference type="PROSITE" id="PS50054"/>
    </source>
</evidence>
<evidence type="ECO:0000313" key="10">
    <source>
        <dbReference type="Proteomes" id="UP001163846"/>
    </source>
</evidence>